<organism evidence="1 2">
    <name type="scientific">Paramecium tetraurelia</name>
    <dbReference type="NCBI Taxonomy" id="5888"/>
    <lineage>
        <taxon>Eukaryota</taxon>
        <taxon>Sar</taxon>
        <taxon>Alveolata</taxon>
        <taxon>Ciliophora</taxon>
        <taxon>Intramacronucleata</taxon>
        <taxon>Oligohymenophorea</taxon>
        <taxon>Peniculida</taxon>
        <taxon>Parameciidae</taxon>
        <taxon>Paramecium</taxon>
    </lineage>
</organism>
<dbReference type="RefSeq" id="XP_001442934.1">
    <property type="nucleotide sequence ID" value="XM_001442897.1"/>
</dbReference>
<accession>A0CXM0</accession>
<name>A0CXM0_PARTE</name>
<proteinExistence type="predicted"/>
<keyword evidence="2" id="KW-1185">Reference proteome</keyword>
<dbReference type="GeneID" id="5028719"/>
<dbReference type="InParanoid" id="A0CXM0"/>
<evidence type="ECO:0000313" key="1">
    <source>
        <dbReference type="EMBL" id="CAK75537.1"/>
    </source>
</evidence>
<dbReference type="Proteomes" id="UP000000600">
    <property type="component" value="Unassembled WGS sequence"/>
</dbReference>
<dbReference type="HOGENOM" id="CLU_2175959_0_0_1"/>
<evidence type="ECO:0000313" key="2">
    <source>
        <dbReference type="Proteomes" id="UP000000600"/>
    </source>
</evidence>
<reference evidence="1 2" key="1">
    <citation type="journal article" date="2006" name="Nature">
        <title>Global trends of whole-genome duplications revealed by the ciliate Paramecium tetraurelia.</title>
        <authorList>
            <consortium name="Genoscope"/>
            <person name="Aury J.-M."/>
            <person name="Jaillon O."/>
            <person name="Duret L."/>
            <person name="Noel B."/>
            <person name="Jubin C."/>
            <person name="Porcel B.M."/>
            <person name="Segurens B."/>
            <person name="Daubin V."/>
            <person name="Anthouard V."/>
            <person name="Aiach N."/>
            <person name="Arnaiz O."/>
            <person name="Billaut A."/>
            <person name="Beisson J."/>
            <person name="Blanc I."/>
            <person name="Bouhouche K."/>
            <person name="Camara F."/>
            <person name="Duharcourt S."/>
            <person name="Guigo R."/>
            <person name="Gogendeau D."/>
            <person name="Katinka M."/>
            <person name="Keller A.-M."/>
            <person name="Kissmehl R."/>
            <person name="Klotz C."/>
            <person name="Koll F."/>
            <person name="Le Moue A."/>
            <person name="Lepere C."/>
            <person name="Malinsky S."/>
            <person name="Nowacki M."/>
            <person name="Nowak J.K."/>
            <person name="Plattner H."/>
            <person name="Poulain J."/>
            <person name="Ruiz F."/>
            <person name="Serrano V."/>
            <person name="Zagulski M."/>
            <person name="Dessen P."/>
            <person name="Betermier M."/>
            <person name="Weissenbach J."/>
            <person name="Scarpelli C."/>
            <person name="Schachter V."/>
            <person name="Sperling L."/>
            <person name="Meyer E."/>
            <person name="Cohen J."/>
            <person name="Wincker P."/>
        </authorList>
    </citation>
    <scope>NUCLEOTIDE SEQUENCE [LARGE SCALE GENOMIC DNA]</scope>
    <source>
        <strain evidence="1 2">Stock d4-2</strain>
    </source>
</reference>
<sequence length="110" mass="12995">MNNRSYYSVDEIIEENSQKSSYIIEELNLMRENLNYEIDQMTNLIEIESKISIKMLALKVSSRYVNPFSYESMVCISQYPADIVFFFIIAQQNLNKKIENVHYSTTCNKK</sequence>
<dbReference type="EMBL" id="CT868208">
    <property type="protein sequence ID" value="CAK75537.1"/>
    <property type="molecule type" value="Genomic_DNA"/>
</dbReference>
<dbReference type="AlphaFoldDB" id="A0CXM0"/>
<gene>
    <name evidence="1" type="ORF">GSPATT00011169001</name>
</gene>
<dbReference type="KEGG" id="ptm:GSPATT00011169001"/>
<evidence type="ECO:0008006" key="3">
    <source>
        <dbReference type="Google" id="ProtNLM"/>
    </source>
</evidence>
<protein>
    <recommendedName>
        <fullName evidence="3">t-SNARE coiled-coil homology domain-containing protein</fullName>
    </recommendedName>
</protein>